<evidence type="ECO:0000313" key="1">
    <source>
        <dbReference type="EMBL" id="PKK56728.1"/>
    </source>
</evidence>
<reference evidence="1 2" key="2">
    <citation type="submission" date="2017-10" db="EMBL/GenBank/DDBJ databases">
        <title>Extensive intraspecific genome diversity in a model arbuscular mycorrhizal fungus.</title>
        <authorList>
            <person name="Chen E.C.H."/>
            <person name="Morin E."/>
            <person name="Baudet D."/>
            <person name="Noel J."/>
            <person name="Ndikumana S."/>
            <person name="Charron P."/>
            <person name="St-Onge C."/>
            <person name="Giorgi J."/>
            <person name="Grigoriev I.V."/>
            <person name="Roux C."/>
            <person name="Martin F.M."/>
            <person name="Corradi N."/>
        </authorList>
    </citation>
    <scope>NUCLEOTIDE SEQUENCE [LARGE SCALE GENOMIC DNA]</scope>
    <source>
        <strain evidence="1 2">C2</strain>
    </source>
</reference>
<gene>
    <name evidence="1" type="ORF">RhiirC2_799397</name>
</gene>
<comment type="caution">
    <text evidence="1">The sequence shown here is derived from an EMBL/GenBank/DDBJ whole genome shotgun (WGS) entry which is preliminary data.</text>
</comment>
<name>A0A2N1M546_9GLOM</name>
<dbReference type="Proteomes" id="UP000233469">
    <property type="component" value="Unassembled WGS sequence"/>
</dbReference>
<dbReference type="AlphaFoldDB" id="A0A2N1M546"/>
<organism evidence="1 2">
    <name type="scientific">Rhizophagus irregularis</name>
    <dbReference type="NCBI Taxonomy" id="588596"/>
    <lineage>
        <taxon>Eukaryota</taxon>
        <taxon>Fungi</taxon>
        <taxon>Fungi incertae sedis</taxon>
        <taxon>Mucoromycota</taxon>
        <taxon>Glomeromycotina</taxon>
        <taxon>Glomeromycetes</taxon>
        <taxon>Glomerales</taxon>
        <taxon>Glomeraceae</taxon>
        <taxon>Rhizophagus</taxon>
    </lineage>
</organism>
<dbReference type="VEuPathDB" id="FungiDB:FUN_017866"/>
<sequence>MQAFLTTPKYNKFYIYKTPTSQYQRFCNAFGYHSIEDIENKIREYLAIPIPIQGFMRINQSQSSSSQNPRSAQTNQVLQRPIEEIIVADSTLPPNAAVQKKAVETINTINTKLAKLQ</sequence>
<proteinExistence type="predicted"/>
<reference evidence="1 2" key="1">
    <citation type="submission" date="2016-04" db="EMBL/GenBank/DDBJ databases">
        <title>Genome analyses suggest a sexual origin of heterokaryosis in a supposedly ancient asexual fungus.</title>
        <authorList>
            <person name="Ropars J."/>
            <person name="Sedzielewska K."/>
            <person name="Noel J."/>
            <person name="Charron P."/>
            <person name="Farinelli L."/>
            <person name="Marton T."/>
            <person name="Kruger M."/>
            <person name="Pelin A."/>
            <person name="Brachmann A."/>
            <person name="Corradi N."/>
        </authorList>
    </citation>
    <scope>NUCLEOTIDE SEQUENCE [LARGE SCALE GENOMIC DNA]</scope>
    <source>
        <strain evidence="1 2">C2</strain>
    </source>
</reference>
<accession>A0A2N1M546</accession>
<evidence type="ECO:0000313" key="2">
    <source>
        <dbReference type="Proteomes" id="UP000233469"/>
    </source>
</evidence>
<protein>
    <submittedName>
        <fullName evidence="1">Uncharacterized protein</fullName>
    </submittedName>
</protein>
<dbReference type="EMBL" id="LLXL01005195">
    <property type="protein sequence ID" value="PKK56728.1"/>
    <property type="molecule type" value="Genomic_DNA"/>
</dbReference>